<reference evidence="1" key="1">
    <citation type="journal article" date="2019" name="Sci. Rep.">
        <title>Draft genome of Tanacetum cinerariifolium, the natural source of mosquito coil.</title>
        <authorList>
            <person name="Yamashiro T."/>
            <person name="Shiraishi A."/>
            <person name="Satake H."/>
            <person name="Nakayama K."/>
        </authorList>
    </citation>
    <scope>NUCLEOTIDE SEQUENCE</scope>
</reference>
<dbReference type="AlphaFoldDB" id="A0A699HN66"/>
<gene>
    <name evidence="1" type="ORF">Tci_418311</name>
</gene>
<comment type="caution">
    <text evidence="1">The sequence shown here is derived from an EMBL/GenBank/DDBJ whole genome shotgun (WGS) entry which is preliminary data.</text>
</comment>
<evidence type="ECO:0008006" key="2">
    <source>
        <dbReference type="Google" id="ProtNLM"/>
    </source>
</evidence>
<evidence type="ECO:0000313" key="1">
    <source>
        <dbReference type="EMBL" id="GEY46337.1"/>
    </source>
</evidence>
<accession>A0A699HN66</accession>
<sequence length="216" mass="25003">MLKVSINDGPYHIKSEINVKDTYGVTNIRRPQRLEDLAREDKLHYDSDIKAVNILLLGLPCTVRKRVKDSEWFKEKMLLAQAQETRVVLDEKQQDFLADNYDDEATANVIFMKNLSPVGSLNDDTIAPRYDSDIHSEVPHYDTYHDYDMLNSNIQELAYIENIVSNNESYDELTGNRNVISYTDYMLTIGNDKNNYVPPIIQKNDMMLSVIEQMKS</sequence>
<name>A0A699HN66_TANCI</name>
<protein>
    <recommendedName>
        <fullName evidence="2">Retrovirus-related Pol polyprotein from transposon TNT 1-94</fullName>
    </recommendedName>
</protein>
<organism evidence="1">
    <name type="scientific">Tanacetum cinerariifolium</name>
    <name type="common">Dalmatian daisy</name>
    <name type="synonym">Chrysanthemum cinerariifolium</name>
    <dbReference type="NCBI Taxonomy" id="118510"/>
    <lineage>
        <taxon>Eukaryota</taxon>
        <taxon>Viridiplantae</taxon>
        <taxon>Streptophyta</taxon>
        <taxon>Embryophyta</taxon>
        <taxon>Tracheophyta</taxon>
        <taxon>Spermatophyta</taxon>
        <taxon>Magnoliopsida</taxon>
        <taxon>eudicotyledons</taxon>
        <taxon>Gunneridae</taxon>
        <taxon>Pentapetalae</taxon>
        <taxon>asterids</taxon>
        <taxon>campanulids</taxon>
        <taxon>Asterales</taxon>
        <taxon>Asteraceae</taxon>
        <taxon>Asteroideae</taxon>
        <taxon>Anthemideae</taxon>
        <taxon>Anthemidinae</taxon>
        <taxon>Tanacetum</taxon>
    </lineage>
</organism>
<proteinExistence type="predicted"/>
<dbReference type="EMBL" id="BKCJ010180696">
    <property type="protein sequence ID" value="GEY46337.1"/>
    <property type="molecule type" value="Genomic_DNA"/>
</dbReference>